<dbReference type="GO" id="GO:0006620">
    <property type="term" value="P:post-translational protein targeting to endoplasmic reticulum membrane"/>
    <property type="evidence" value="ECO:0007669"/>
    <property type="project" value="TreeGrafter"/>
</dbReference>
<dbReference type="FunFam" id="1.10.287.110:FF:000039">
    <property type="entry name" value="Protein translocation complex component (Npl1)"/>
    <property type="match status" value="1"/>
</dbReference>
<evidence type="ECO:0000259" key="11">
    <source>
        <dbReference type="PROSITE" id="PS50076"/>
    </source>
</evidence>
<evidence type="ECO:0000256" key="10">
    <source>
        <dbReference type="SAM" id="Phobius"/>
    </source>
</evidence>
<dbReference type="RefSeq" id="XP_017993575.1">
    <property type="nucleotide sequence ID" value="XM_018137557.1"/>
</dbReference>
<dbReference type="STRING" id="77020.A0A0M9VQW0"/>
<keyword evidence="5" id="KW-0653">Protein transport</keyword>
<comment type="caution">
    <text evidence="12">The sequence shown here is derived from an EMBL/GenBank/DDBJ whole genome shotgun (WGS) entry which is preliminary data.</text>
</comment>
<keyword evidence="3 10" id="KW-0812">Transmembrane</keyword>
<keyword evidence="4" id="KW-0256">Endoplasmic reticulum</keyword>
<accession>A0A0M9VQW0</accession>
<keyword evidence="2" id="KW-0813">Transport</keyword>
<evidence type="ECO:0000256" key="3">
    <source>
        <dbReference type="ARBA" id="ARBA00022692"/>
    </source>
</evidence>
<evidence type="ECO:0000256" key="2">
    <source>
        <dbReference type="ARBA" id="ARBA00022448"/>
    </source>
</evidence>
<keyword evidence="8" id="KW-0143">Chaperone</keyword>
<dbReference type="CDD" id="cd06257">
    <property type="entry name" value="DnaJ"/>
    <property type="match status" value="1"/>
</dbReference>
<feature type="compositionally biased region" description="Basic and acidic residues" evidence="9">
    <location>
        <begin position="486"/>
        <end position="516"/>
    </location>
</feature>
<feature type="transmembrane region" description="Helical" evidence="10">
    <location>
        <begin position="67"/>
        <end position="85"/>
    </location>
</feature>
<keyword evidence="6 10" id="KW-1133">Transmembrane helix</keyword>
<feature type="domain" description="J" evidence="11">
    <location>
        <begin position="101"/>
        <end position="172"/>
    </location>
</feature>
<dbReference type="OrthoDB" id="1734229at2759"/>
<dbReference type="InterPro" id="IPR014756">
    <property type="entry name" value="Ig_E-set"/>
</dbReference>
<dbReference type="InterPro" id="IPR004179">
    <property type="entry name" value="Sec63-dom"/>
</dbReference>
<dbReference type="PANTHER" id="PTHR24075">
    <property type="entry name" value="SEC63 DOMAIN-CONTAINING"/>
    <property type="match status" value="1"/>
</dbReference>
<dbReference type="GO" id="GO:0003723">
    <property type="term" value="F:RNA binding"/>
    <property type="evidence" value="ECO:0007669"/>
    <property type="project" value="TreeGrafter"/>
</dbReference>
<sequence>MSGYKYDEEGGQFFTFVLTALLALIIPYTYRVLRPKRDAAQVHGWLDQRGHKTRIVKWMMRTPSSVWILRASILVVGWCGVVYLFHRVASAAQSTQHTIYDPFAILGIAASATEREIRRQYRRLSLEFHPDKVKPDASNQTKEEIESHYIELTKAYKALTDETIRKNYEEYGHPDGRQEMSMGIALPTWVVESKNNVWVLAGYGLLFGVVLPVLVARWWYGARSRTKDGVLNATALAFFMKLKPTVSAEDMPLMLAQTEELQAYATSLQPRDETAYKQLESATLLSYKDVYNKELSLETAGPRSVQRALILFTSYLHRVETGNDHVAEVQHAVGRYSEKLLTSLMAMSTAHNRLKQTNAIRDMTAHVVQAVPLFGGRISEVLQLPHMTMTLAKKVAEHDMVAKQGIQGLWKVPDAERKALLCGEKGMTDEQYAECMRALSEWPRIEMVDAYFTVVGEERVNAGSMMHLVLKLRLLPLKRDGSLLRHGRRLDAKNKDGQDSVRPGTSEDAKPNEAHSGRQRMGYVYAPHFCEERRPQWFMQMGDNKNDHLILSPTKFGDVGVTETRVVHMPIIAPPEPGLYVFQVDVASDSYVGSNASKLMRLYVAEQLMPKPEEEDEISDPEEDSIAGQMAIMRGERVKPSNAVYEEEEDEDEGDEEEDEEEDDDDDDDSDSD</sequence>
<dbReference type="InterPro" id="IPR001623">
    <property type="entry name" value="DnaJ_domain"/>
</dbReference>
<dbReference type="VEuPathDB" id="FungiDB:Malapachy_3078"/>
<feature type="region of interest" description="Disordered" evidence="9">
    <location>
        <begin position="486"/>
        <end position="517"/>
    </location>
</feature>
<evidence type="ECO:0000313" key="13">
    <source>
        <dbReference type="Proteomes" id="UP000037751"/>
    </source>
</evidence>
<dbReference type="AlphaFoldDB" id="A0A0M9VQW0"/>
<feature type="compositionally biased region" description="Acidic residues" evidence="9">
    <location>
        <begin position="613"/>
        <end position="625"/>
    </location>
</feature>
<dbReference type="SUPFAM" id="SSF46565">
    <property type="entry name" value="Chaperone J-domain"/>
    <property type="match status" value="1"/>
</dbReference>
<dbReference type="GO" id="GO:0031207">
    <property type="term" value="C:Sec62/Sec63 complex"/>
    <property type="evidence" value="ECO:0007669"/>
    <property type="project" value="TreeGrafter"/>
</dbReference>
<evidence type="ECO:0000256" key="9">
    <source>
        <dbReference type="SAM" id="MobiDB-lite"/>
    </source>
</evidence>
<dbReference type="Gene3D" id="1.10.3380.10">
    <property type="entry name" value="Sec63 N-terminal domain-like domain"/>
    <property type="match status" value="1"/>
</dbReference>
<dbReference type="PROSITE" id="PS50076">
    <property type="entry name" value="DNAJ_2"/>
    <property type="match status" value="1"/>
</dbReference>
<dbReference type="InterPro" id="IPR035892">
    <property type="entry name" value="C2_domain_sf"/>
</dbReference>
<proteinExistence type="predicted"/>
<dbReference type="PRINTS" id="PR00625">
    <property type="entry name" value="JDOMAIN"/>
</dbReference>
<dbReference type="Proteomes" id="UP000037751">
    <property type="component" value="Unassembled WGS sequence"/>
</dbReference>
<feature type="transmembrane region" description="Helical" evidence="10">
    <location>
        <begin position="197"/>
        <end position="220"/>
    </location>
</feature>
<keyword evidence="7 10" id="KW-0472">Membrane</keyword>
<feature type="compositionally biased region" description="Acidic residues" evidence="9">
    <location>
        <begin position="645"/>
        <end position="673"/>
    </location>
</feature>
<feature type="transmembrane region" description="Helical" evidence="10">
    <location>
        <begin position="12"/>
        <end position="30"/>
    </location>
</feature>
<dbReference type="Pfam" id="PF00226">
    <property type="entry name" value="DnaJ"/>
    <property type="match status" value="1"/>
</dbReference>
<evidence type="ECO:0000256" key="5">
    <source>
        <dbReference type="ARBA" id="ARBA00022927"/>
    </source>
</evidence>
<keyword evidence="13" id="KW-1185">Reference proteome</keyword>
<evidence type="ECO:0000256" key="7">
    <source>
        <dbReference type="ARBA" id="ARBA00023136"/>
    </source>
</evidence>
<dbReference type="PANTHER" id="PTHR24075:SF0">
    <property type="entry name" value="TRANSLOCATION PROTEIN SEC63 HOMOLOG"/>
    <property type="match status" value="1"/>
</dbReference>
<evidence type="ECO:0000256" key="6">
    <source>
        <dbReference type="ARBA" id="ARBA00022989"/>
    </source>
</evidence>
<dbReference type="SMART" id="SM00271">
    <property type="entry name" value="DnaJ"/>
    <property type="match status" value="1"/>
</dbReference>
<name>A0A0M9VQW0_9BASI</name>
<evidence type="ECO:0000256" key="4">
    <source>
        <dbReference type="ARBA" id="ARBA00022824"/>
    </source>
</evidence>
<dbReference type="SUPFAM" id="SSF81296">
    <property type="entry name" value="E set domains"/>
    <property type="match status" value="1"/>
</dbReference>
<dbReference type="GeneID" id="28729433"/>
<dbReference type="Gene3D" id="2.60.40.150">
    <property type="entry name" value="C2 domain"/>
    <property type="match status" value="1"/>
</dbReference>
<dbReference type="EMBL" id="LGAV01000001">
    <property type="protein sequence ID" value="KOS15943.1"/>
    <property type="molecule type" value="Genomic_DNA"/>
</dbReference>
<dbReference type="InterPro" id="IPR036869">
    <property type="entry name" value="J_dom_sf"/>
</dbReference>
<gene>
    <name evidence="12" type="ORF">Malapachy_3078</name>
</gene>
<evidence type="ECO:0000256" key="1">
    <source>
        <dbReference type="ARBA" id="ARBA00004477"/>
    </source>
</evidence>
<reference evidence="12 13" key="1">
    <citation type="submission" date="2015-07" db="EMBL/GenBank/DDBJ databases">
        <title>Draft Genome Sequence of Malassezia furfur CBS1878 and Malassezia pachydermatis CBS1879.</title>
        <authorList>
            <person name="Triana S."/>
            <person name="Ohm R."/>
            <person name="Gonzalez A."/>
            <person name="DeCock H."/>
            <person name="Restrepo S."/>
            <person name="Celis A."/>
        </authorList>
    </citation>
    <scope>NUCLEOTIDE SEQUENCE [LARGE SCALE GENOMIC DNA]</scope>
    <source>
        <strain evidence="12 13">CBS 1879</strain>
    </source>
</reference>
<dbReference type="Pfam" id="PF02889">
    <property type="entry name" value="Sec63"/>
    <property type="match status" value="1"/>
</dbReference>
<dbReference type="Gene3D" id="1.10.287.110">
    <property type="entry name" value="DnaJ domain"/>
    <property type="match status" value="1"/>
</dbReference>
<dbReference type="GO" id="GO:0006614">
    <property type="term" value="P:SRP-dependent cotranslational protein targeting to membrane"/>
    <property type="evidence" value="ECO:0007669"/>
    <property type="project" value="TreeGrafter"/>
</dbReference>
<comment type="subcellular location">
    <subcellularLocation>
        <location evidence="1">Endoplasmic reticulum membrane</location>
        <topology evidence="1">Multi-pass membrane protein</topology>
    </subcellularLocation>
</comment>
<evidence type="ECO:0000313" key="12">
    <source>
        <dbReference type="EMBL" id="KOS15943.1"/>
    </source>
</evidence>
<evidence type="ECO:0000256" key="8">
    <source>
        <dbReference type="ARBA" id="ARBA00023186"/>
    </source>
</evidence>
<organism evidence="12 13">
    <name type="scientific">Malassezia pachydermatis</name>
    <dbReference type="NCBI Taxonomy" id="77020"/>
    <lineage>
        <taxon>Eukaryota</taxon>
        <taxon>Fungi</taxon>
        <taxon>Dikarya</taxon>
        <taxon>Basidiomycota</taxon>
        <taxon>Ustilaginomycotina</taxon>
        <taxon>Malasseziomycetes</taxon>
        <taxon>Malasseziales</taxon>
        <taxon>Malasseziaceae</taxon>
        <taxon>Malassezia</taxon>
    </lineage>
</organism>
<dbReference type="GO" id="GO:0008320">
    <property type="term" value="F:protein transmembrane transporter activity"/>
    <property type="evidence" value="ECO:0007669"/>
    <property type="project" value="TreeGrafter"/>
</dbReference>
<protein>
    <submittedName>
        <fullName evidence="12">Sec63-er protein-translocation complex subunit</fullName>
    </submittedName>
</protein>
<feature type="region of interest" description="Disordered" evidence="9">
    <location>
        <begin position="611"/>
        <end position="673"/>
    </location>
</feature>
<dbReference type="SUPFAM" id="SSF158702">
    <property type="entry name" value="Sec63 N-terminal domain-like"/>
    <property type="match status" value="1"/>
</dbReference>